<keyword evidence="7" id="KW-0347">Helicase</keyword>
<keyword evidence="13" id="KW-1185">Reference proteome</keyword>
<dbReference type="NCBIfam" id="TIGR01596">
    <property type="entry name" value="cas3_HD"/>
    <property type="match status" value="1"/>
</dbReference>
<evidence type="ECO:0000256" key="9">
    <source>
        <dbReference type="ARBA" id="ARBA00023118"/>
    </source>
</evidence>
<evidence type="ECO:0000313" key="12">
    <source>
        <dbReference type="EMBL" id="BDY12740.1"/>
    </source>
</evidence>
<dbReference type="Gene3D" id="3.40.50.300">
    <property type="entry name" value="P-loop containing nucleotide triphosphate hydrolases"/>
    <property type="match status" value="2"/>
</dbReference>
<dbReference type="SMART" id="SM00490">
    <property type="entry name" value="HELICc"/>
    <property type="match status" value="1"/>
</dbReference>
<evidence type="ECO:0000259" key="10">
    <source>
        <dbReference type="PROSITE" id="PS51192"/>
    </source>
</evidence>
<keyword evidence="8" id="KW-0067">ATP-binding</keyword>
<dbReference type="InterPro" id="IPR050547">
    <property type="entry name" value="DEAD_box_RNA_helicases"/>
</dbReference>
<evidence type="ECO:0000313" key="13">
    <source>
        <dbReference type="Proteomes" id="UP001321445"/>
    </source>
</evidence>
<dbReference type="CDD" id="cd09641">
    <property type="entry name" value="Cas3''_I"/>
    <property type="match status" value="1"/>
</dbReference>
<evidence type="ECO:0000256" key="5">
    <source>
        <dbReference type="ARBA" id="ARBA00022741"/>
    </source>
</evidence>
<organism evidence="12 13">
    <name type="scientific">Hydrogenimonas cancrithermarum</name>
    <dbReference type="NCBI Taxonomy" id="2993563"/>
    <lineage>
        <taxon>Bacteria</taxon>
        <taxon>Pseudomonadati</taxon>
        <taxon>Campylobacterota</taxon>
        <taxon>Epsilonproteobacteria</taxon>
        <taxon>Campylobacterales</taxon>
        <taxon>Hydrogenimonadaceae</taxon>
        <taxon>Hydrogenimonas</taxon>
    </lineage>
</organism>
<dbReference type="Proteomes" id="UP001321445">
    <property type="component" value="Chromosome"/>
</dbReference>
<keyword evidence="6" id="KW-0378">Hydrolase</keyword>
<evidence type="ECO:0000259" key="11">
    <source>
        <dbReference type="PROSITE" id="PS51643"/>
    </source>
</evidence>
<dbReference type="InterPro" id="IPR006474">
    <property type="entry name" value="Helicase_Cas3_CRISPR-ass_core"/>
</dbReference>
<protein>
    <submittedName>
        <fullName evidence="12">CRISPR-associated helicase/endonuclease Cas3</fullName>
    </submittedName>
</protein>
<keyword evidence="4" id="KW-0479">Metal-binding</keyword>
<feature type="domain" description="Helicase ATP-binding" evidence="10">
    <location>
        <begin position="221"/>
        <end position="406"/>
    </location>
</feature>
<evidence type="ECO:0000256" key="7">
    <source>
        <dbReference type="ARBA" id="ARBA00022806"/>
    </source>
</evidence>
<dbReference type="SMART" id="SM00487">
    <property type="entry name" value="DEXDc"/>
    <property type="match status" value="1"/>
</dbReference>
<sequence length="730" mass="84324">MELSEILSHPGKRLIDHIGRIEAFDGDRLFILAAKFHDLGKCTESFQCYIRNKSDSADPHAGVSALAFLLANADRLSSKELLMISDAIFSHHTPLKSRKKLAETLSVQMGWSWNLWQRQYAELLANEEVERWWNLPGMDKELLEDLGFDFDELQMGPEDFIHQKLLYSKLIFADKYEAITSKTFHPPALKCSVEDLEHYKKRKGFDTTSFRSKAAHHIVRNWKEDPQRVVTITAPTGAGKTLASLELALTIAKKEGKKRIIYAIPFTSIIDQTVAIFSEIFSGGITAHHYRVAYPEMDEEGHNDYDRIKYLVESWSHPFIVTTFYQLFFALFSEHNSDNIKFQSLRNSVVVLDEVQAIPFELWKVMQQLFEPLAKILGTVFVLMSATMPIVARNVPELADKKVLFRSKNRYILKWIDLKETDEERKLEELAMEVIDAAGRGRSVLCVVNTIKNAKRLYGRLKENIEEERLYALNSYMLPVDREKTLSALRTKTSNRVEEKVLISTQVVEAGVDLDFDIGFRELAPLSSIIQTAGRINREGLRGQAEVKIFDKLGYEIYDSSLMSATRNHLLIALQECDGIEERQILKLVESFFATLDLTLSDRYEILKAIEKFDFPKIGEALRKIFRLEDDYTDSVVLGVDLREMERRYFELEKEFGRWELKRAKEKMFKSFLPHILNIKKRDITKSGVIFKKSDLFGLLYLEEYQGIYSEKTGFLIEEEQGIEGLFELF</sequence>
<evidence type="ECO:0000256" key="1">
    <source>
        <dbReference type="ARBA" id="ARBA00006847"/>
    </source>
</evidence>
<dbReference type="InterPro" id="IPR006483">
    <property type="entry name" value="CRISPR-assoc_Cas3_HD"/>
</dbReference>
<dbReference type="PANTHER" id="PTHR47963">
    <property type="entry name" value="DEAD-BOX ATP-DEPENDENT RNA HELICASE 47, MITOCHONDRIAL"/>
    <property type="match status" value="1"/>
</dbReference>
<reference evidence="12 13" key="1">
    <citation type="submission" date="2023-03" db="EMBL/GenBank/DDBJ databases">
        <title>Description of Hydrogenimonas sp. ISO32.</title>
        <authorList>
            <person name="Mino S."/>
            <person name="Fukazawa S."/>
            <person name="Sawabe T."/>
        </authorList>
    </citation>
    <scope>NUCLEOTIDE SEQUENCE [LARGE SCALE GENOMIC DNA]</scope>
    <source>
        <strain evidence="12 13">ISO32</strain>
    </source>
</reference>
<gene>
    <name evidence="12" type="ORF">HCR_10520</name>
</gene>
<keyword evidence="5" id="KW-0547">Nucleotide-binding</keyword>
<evidence type="ECO:0000256" key="2">
    <source>
        <dbReference type="ARBA" id="ARBA00009046"/>
    </source>
</evidence>
<comment type="similarity">
    <text evidence="2">In the central section; belongs to the CRISPR-associated helicase Cas3 family.</text>
</comment>
<dbReference type="Gene3D" id="1.10.3210.30">
    <property type="match status" value="1"/>
</dbReference>
<keyword evidence="9" id="KW-0051">Antiviral defense</keyword>
<dbReference type="Pfam" id="PF18019">
    <property type="entry name" value="Cas3_HD"/>
    <property type="match status" value="1"/>
</dbReference>
<dbReference type="InterPro" id="IPR027417">
    <property type="entry name" value="P-loop_NTPase"/>
</dbReference>
<evidence type="ECO:0000256" key="6">
    <source>
        <dbReference type="ARBA" id="ARBA00022801"/>
    </source>
</evidence>
<dbReference type="InterPro" id="IPR001650">
    <property type="entry name" value="Helicase_C-like"/>
</dbReference>
<dbReference type="InterPro" id="IPR038257">
    <property type="entry name" value="CRISPR-assoc_Cas3_HD_sf"/>
</dbReference>
<dbReference type="RefSeq" id="WP_286337919.1">
    <property type="nucleotide sequence ID" value="NZ_AP027370.1"/>
</dbReference>
<keyword evidence="3" id="KW-0540">Nuclease</keyword>
<dbReference type="InterPro" id="IPR014001">
    <property type="entry name" value="Helicase_ATP-bd"/>
</dbReference>
<feature type="domain" description="HD Cas3-type" evidence="11">
    <location>
        <begin position="7"/>
        <end position="176"/>
    </location>
</feature>
<proteinExistence type="inferred from homology"/>
<dbReference type="InterPro" id="IPR011545">
    <property type="entry name" value="DEAD/DEAH_box_helicase_dom"/>
</dbReference>
<dbReference type="SUPFAM" id="SSF52540">
    <property type="entry name" value="P-loop containing nucleoside triphosphate hydrolases"/>
    <property type="match status" value="1"/>
</dbReference>
<dbReference type="NCBIfam" id="TIGR01587">
    <property type="entry name" value="cas3_core"/>
    <property type="match status" value="1"/>
</dbReference>
<evidence type="ECO:0000256" key="4">
    <source>
        <dbReference type="ARBA" id="ARBA00022723"/>
    </source>
</evidence>
<evidence type="ECO:0000256" key="8">
    <source>
        <dbReference type="ARBA" id="ARBA00022840"/>
    </source>
</evidence>
<dbReference type="PANTHER" id="PTHR47963:SF9">
    <property type="entry name" value="CRISPR-ASSOCIATED ENDONUCLEASE_HELICASE CAS3"/>
    <property type="match status" value="1"/>
</dbReference>
<dbReference type="Pfam" id="PF22590">
    <property type="entry name" value="Cas3-like_C_2"/>
    <property type="match status" value="1"/>
</dbReference>
<comment type="similarity">
    <text evidence="1">In the N-terminal section; belongs to the CRISPR-associated nuclease Cas3-HD family.</text>
</comment>
<accession>A0ABM8FKA0</accession>
<evidence type="ECO:0000256" key="3">
    <source>
        <dbReference type="ARBA" id="ARBA00022722"/>
    </source>
</evidence>
<dbReference type="PROSITE" id="PS51192">
    <property type="entry name" value="HELICASE_ATP_BIND_1"/>
    <property type="match status" value="1"/>
</dbReference>
<dbReference type="EMBL" id="AP027370">
    <property type="protein sequence ID" value="BDY12740.1"/>
    <property type="molecule type" value="Genomic_DNA"/>
</dbReference>
<dbReference type="PROSITE" id="PS51643">
    <property type="entry name" value="HD_CAS3"/>
    <property type="match status" value="1"/>
</dbReference>
<name>A0ABM8FKA0_9BACT</name>
<dbReference type="InterPro" id="IPR054712">
    <property type="entry name" value="Cas3-like_dom"/>
</dbReference>
<dbReference type="Pfam" id="PF00270">
    <property type="entry name" value="DEAD"/>
    <property type="match status" value="1"/>
</dbReference>